<dbReference type="GO" id="GO:0005886">
    <property type="term" value="C:plasma membrane"/>
    <property type="evidence" value="ECO:0007669"/>
    <property type="project" value="InterPro"/>
</dbReference>
<feature type="domain" description="Band 7" evidence="2">
    <location>
        <begin position="3"/>
        <end position="80"/>
    </location>
</feature>
<evidence type="ECO:0000313" key="3">
    <source>
        <dbReference type="Proteomes" id="UP000492821"/>
    </source>
</evidence>
<dbReference type="InterPro" id="IPR036013">
    <property type="entry name" value="Band_7/SPFH_dom_sf"/>
</dbReference>
<dbReference type="Gene3D" id="3.30.479.30">
    <property type="entry name" value="Band 7 domain"/>
    <property type="match status" value="1"/>
</dbReference>
<reference evidence="4" key="2">
    <citation type="submission" date="2020-10" db="UniProtKB">
        <authorList>
            <consortium name="WormBaseParasite"/>
        </authorList>
    </citation>
    <scope>IDENTIFICATION</scope>
</reference>
<dbReference type="AlphaFoldDB" id="A0A7E4UWD0"/>
<evidence type="ECO:0000256" key="1">
    <source>
        <dbReference type="ARBA" id="ARBA00008164"/>
    </source>
</evidence>
<dbReference type="InterPro" id="IPR001107">
    <property type="entry name" value="Band_7"/>
</dbReference>
<name>A0A7E4UWD0_PANRE</name>
<protein>
    <submittedName>
        <fullName evidence="4">PHB domain-containing protein</fullName>
    </submittedName>
</protein>
<dbReference type="WBParaSite" id="Pan_g13635.t1">
    <property type="protein sequence ID" value="Pan_g13635.t1"/>
    <property type="gene ID" value="Pan_g13635"/>
</dbReference>
<organism evidence="3 4">
    <name type="scientific">Panagrellus redivivus</name>
    <name type="common">Microworm</name>
    <dbReference type="NCBI Taxonomy" id="6233"/>
    <lineage>
        <taxon>Eukaryota</taxon>
        <taxon>Metazoa</taxon>
        <taxon>Ecdysozoa</taxon>
        <taxon>Nematoda</taxon>
        <taxon>Chromadorea</taxon>
        <taxon>Rhabditida</taxon>
        <taxon>Tylenchina</taxon>
        <taxon>Panagrolaimomorpha</taxon>
        <taxon>Panagrolaimoidea</taxon>
        <taxon>Panagrolaimidae</taxon>
        <taxon>Panagrellus</taxon>
    </lineage>
</organism>
<dbReference type="Proteomes" id="UP000492821">
    <property type="component" value="Unassembled WGS sequence"/>
</dbReference>
<keyword evidence="3" id="KW-1185">Reference proteome</keyword>
<reference evidence="3" key="1">
    <citation type="journal article" date="2013" name="Genetics">
        <title>The draft genome and transcriptome of Panagrellus redivivus are shaped by the harsh demands of a free-living lifestyle.</title>
        <authorList>
            <person name="Srinivasan J."/>
            <person name="Dillman A.R."/>
            <person name="Macchietto M.G."/>
            <person name="Heikkinen L."/>
            <person name="Lakso M."/>
            <person name="Fracchia K.M."/>
            <person name="Antoshechkin I."/>
            <person name="Mortazavi A."/>
            <person name="Wong G."/>
            <person name="Sternberg P.W."/>
        </authorList>
    </citation>
    <scope>NUCLEOTIDE SEQUENCE [LARGE SCALE GENOMIC DNA]</scope>
    <source>
        <strain evidence="3">MT8872</strain>
    </source>
</reference>
<dbReference type="PANTHER" id="PTHR10264">
    <property type="entry name" value="BAND 7 PROTEIN-RELATED"/>
    <property type="match status" value="1"/>
</dbReference>
<dbReference type="PRINTS" id="PR00721">
    <property type="entry name" value="STOMATIN"/>
</dbReference>
<comment type="similarity">
    <text evidence="1">Belongs to the band 7/mec-2 family.</text>
</comment>
<dbReference type="InterPro" id="IPR001972">
    <property type="entry name" value="Stomatin_HflK_fam"/>
</dbReference>
<dbReference type="PANTHER" id="PTHR10264:SF19">
    <property type="entry name" value="AT06885P-RELATED"/>
    <property type="match status" value="1"/>
</dbReference>
<evidence type="ECO:0000259" key="2">
    <source>
        <dbReference type="Pfam" id="PF01145"/>
    </source>
</evidence>
<dbReference type="InterPro" id="IPR043202">
    <property type="entry name" value="Band-7_stomatin-like"/>
</dbReference>
<dbReference type="SUPFAM" id="SSF117892">
    <property type="entry name" value="Band 7/SPFH domain"/>
    <property type="match status" value="1"/>
</dbReference>
<sequence>MTTLRNTLGVKTLAEILEGREGISAHMQTALDEASEAWGIRVERVEIKDVSLPRQMQRSMAAIAEAQREAQAKIVAARGEQEASNALREAALTMADTPAALQLRYLQTLTSISAERNTTTVVFPFPIDLMNTFANGFGNSDGAHKIALPLKITGEHL</sequence>
<evidence type="ECO:0000313" key="4">
    <source>
        <dbReference type="WBParaSite" id="Pan_g13635.t1"/>
    </source>
</evidence>
<dbReference type="Gene3D" id="6.10.250.2090">
    <property type="match status" value="1"/>
</dbReference>
<accession>A0A7E4UWD0</accession>
<dbReference type="Pfam" id="PF01145">
    <property type="entry name" value="Band_7"/>
    <property type="match status" value="1"/>
</dbReference>
<proteinExistence type="inferred from homology"/>